<dbReference type="SUPFAM" id="SSF51735">
    <property type="entry name" value="NAD(P)-binding Rossmann-fold domains"/>
    <property type="match status" value="1"/>
</dbReference>
<feature type="domain" description="Alcohol dehydrogenase-like N-terminal" evidence="5">
    <location>
        <begin position="51"/>
        <end position="173"/>
    </location>
</feature>
<dbReference type="NCBIfam" id="NF041097">
    <property type="entry name" value="keto_inos_dh_IolM"/>
    <property type="match status" value="1"/>
</dbReference>
<organism evidence="6">
    <name type="scientific">marine sediment metagenome</name>
    <dbReference type="NCBI Taxonomy" id="412755"/>
    <lineage>
        <taxon>unclassified sequences</taxon>
        <taxon>metagenomes</taxon>
        <taxon>ecological metagenomes</taxon>
    </lineage>
</organism>
<dbReference type="InterPro" id="IPR013149">
    <property type="entry name" value="ADH-like_C"/>
</dbReference>
<dbReference type="EMBL" id="BARU01000373">
    <property type="protein sequence ID" value="GAH20002.1"/>
    <property type="molecule type" value="Genomic_DNA"/>
</dbReference>
<dbReference type="InterPro" id="IPR002328">
    <property type="entry name" value="ADH_Zn_CS"/>
</dbReference>
<dbReference type="Gene3D" id="3.90.180.10">
    <property type="entry name" value="Medium-chain alcohol dehydrogenases, catalytic domain"/>
    <property type="match status" value="1"/>
</dbReference>
<accession>X1DIJ3</accession>
<dbReference type="Pfam" id="PF08240">
    <property type="entry name" value="ADH_N"/>
    <property type="match status" value="1"/>
</dbReference>
<proteinExistence type="predicted"/>
<evidence type="ECO:0000256" key="3">
    <source>
        <dbReference type="ARBA" id="ARBA00023002"/>
    </source>
</evidence>
<dbReference type="SUPFAM" id="SSF50129">
    <property type="entry name" value="GroES-like"/>
    <property type="match status" value="1"/>
</dbReference>
<evidence type="ECO:0000256" key="1">
    <source>
        <dbReference type="ARBA" id="ARBA00022723"/>
    </source>
</evidence>
<dbReference type="PROSITE" id="PS00059">
    <property type="entry name" value="ADH_ZINC"/>
    <property type="match status" value="1"/>
</dbReference>
<comment type="caution">
    <text evidence="6">The sequence shown here is derived from an EMBL/GenBank/DDBJ whole genome shotgun (WGS) entry which is preliminary data.</text>
</comment>
<dbReference type="Pfam" id="PF00107">
    <property type="entry name" value="ADH_zinc_N"/>
    <property type="match status" value="1"/>
</dbReference>
<dbReference type="GO" id="GO:0008270">
    <property type="term" value="F:zinc ion binding"/>
    <property type="evidence" value="ECO:0007669"/>
    <property type="project" value="InterPro"/>
</dbReference>
<dbReference type="AlphaFoldDB" id="X1DIJ3"/>
<keyword evidence="2" id="KW-0862">Zinc</keyword>
<evidence type="ECO:0000313" key="6">
    <source>
        <dbReference type="EMBL" id="GAH20002.1"/>
    </source>
</evidence>
<dbReference type="Gene3D" id="3.40.50.720">
    <property type="entry name" value="NAD(P)-binding Rossmann-like Domain"/>
    <property type="match status" value="1"/>
</dbReference>
<keyword evidence="1" id="KW-0479">Metal-binding</keyword>
<name>X1DIJ3_9ZZZZ</name>
<dbReference type="InterPro" id="IPR053539">
    <property type="entry name" value="Scyllo-inosose_DH"/>
</dbReference>
<dbReference type="InterPro" id="IPR013154">
    <property type="entry name" value="ADH-like_N"/>
</dbReference>
<dbReference type="PANTHER" id="PTHR43401:SF2">
    <property type="entry name" value="L-THREONINE 3-DEHYDROGENASE"/>
    <property type="match status" value="1"/>
</dbReference>
<protein>
    <recommendedName>
        <fullName evidence="7">Enoyl reductase (ER) domain-containing protein</fullName>
    </recommendedName>
</protein>
<dbReference type="InterPro" id="IPR050129">
    <property type="entry name" value="Zn_alcohol_dh"/>
</dbReference>
<sequence>MKSVQLKAKWDPKPEFILGSKDSEGKLTYLGSQVWRNPVVEIVEKPKPHIKPNEVLIKLKRCGICGSDVHMLQTHEDGYIYYPGLTAFPVTLGHEFAGEVVEVGSQAINKRTGMLYEKGEPVTVEEMVWCGECKPCCDGYPNHCERLQEIGFSIDGAYAEYIAVPAKLCWSLKKLKDKYDDIFKIGSLVEPTSVAYNAVIERGGGIRPGENVVILGAGPIGLAAVKILKMAGAALCIVSEPEDSRASLAKEMGADYVINPLKDNFLEKIKEYTDNEGAALYLEATGLPDIVTDDIQNAIWECKAVNSTVVIVARAEQNMPVCGEYFQVRRARIIGSQGHSGHGNFPNVINCMAAEMDMTPMITKEILLDEVPEYLKLLQTDKENCKISVKID</sequence>
<feature type="domain" description="Alcohol dehydrogenase-like C-terminal" evidence="4">
    <location>
        <begin position="219"/>
        <end position="353"/>
    </location>
</feature>
<evidence type="ECO:0000259" key="4">
    <source>
        <dbReference type="Pfam" id="PF00107"/>
    </source>
</evidence>
<dbReference type="InterPro" id="IPR011032">
    <property type="entry name" value="GroES-like_sf"/>
</dbReference>
<dbReference type="PANTHER" id="PTHR43401">
    <property type="entry name" value="L-THREONINE 3-DEHYDROGENASE"/>
    <property type="match status" value="1"/>
</dbReference>
<reference evidence="6" key="1">
    <citation type="journal article" date="2014" name="Front. Microbiol.">
        <title>High frequency of phylogenetically diverse reductive dehalogenase-homologous genes in deep subseafloor sedimentary metagenomes.</title>
        <authorList>
            <person name="Kawai M."/>
            <person name="Futagami T."/>
            <person name="Toyoda A."/>
            <person name="Takaki Y."/>
            <person name="Nishi S."/>
            <person name="Hori S."/>
            <person name="Arai W."/>
            <person name="Tsubouchi T."/>
            <person name="Morono Y."/>
            <person name="Uchiyama I."/>
            <person name="Ito T."/>
            <person name="Fujiyama A."/>
            <person name="Inagaki F."/>
            <person name="Takami H."/>
        </authorList>
    </citation>
    <scope>NUCLEOTIDE SEQUENCE</scope>
    <source>
        <strain evidence="6">Expedition CK06-06</strain>
    </source>
</reference>
<dbReference type="InterPro" id="IPR036291">
    <property type="entry name" value="NAD(P)-bd_dom_sf"/>
</dbReference>
<evidence type="ECO:0000256" key="2">
    <source>
        <dbReference type="ARBA" id="ARBA00022833"/>
    </source>
</evidence>
<evidence type="ECO:0008006" key="7">
    <source>
        <dbReference type="Google" id="ProtNLM"/>
    </source>
</evidence>
<dbReference type="GO" id="GO:0016491">
    <property type="term" value="F:oxidoreductase activity"/>
    <property type="evidence" value="ECO:0007669"/>
    <property type="project" value="UniProtKB-KW"/>
</dbReference>
<gene>
    <name evidence="6" type="ORF">S03H2_01312</name>
</gene>
<keyword evidence="3" id="KW-0560">Oxidoreductase</keyword>
<evidence type="ECO:0000259" key="5">
    <source>
        <dbReference type="Pfam" id="PF08240"/>
    </source>
</evidence>